<evidence type="ECO:0000313" key="2">
    <source>
        <dbReference type="Proteomes" id="UP000823612"/>
    </source>
</evidence>
<accession>A0A9D9DTI9</accession>
<comment type="caution">
    <text evidence="1">The sequence shown here is derived from an EMBL/GenBank/DDBJ whole genome shotgun (WGS) entry which is preliminary data.</text>
</comment>
<dbReference type="EMBL" id="JADIMZ010000100">
    <property type="protein sequence ID" value="MBO8432942.1"/>
    <property type="molecule type" value="Genomic_DNA"/>
</dbReference>
<name>A0A9D9DTI9_9BACT</name>
<proteinExistence type="predicted"/>
<organism evidence="1 2">
    <name type="scientific">Candidatus Pullibacteroides excrementavium</name>
    <dbReference type="NCBI Taxonomy" id="2840905"/>
    <lineage>
        <taxon>Bacteria</taxon>
        <taxon>Pseudomonadati</taxon>
        <taxon>Bacteroidota</taxon>
        <taxon>Bacteroidia</taxon>
        <taxon>Bacteroidales</taxon>
        <taxon>Candidatus Pullibacteroides</taxon>
    </lineage>
</organism>
<gene>
    <name evidence="1" type="ORF">IAB08_06590</name>
</gene>
<sequence>MSEQKDYSEGFSFFKLLSSLYEKFISVFQRHDKQNVNSAIVDLGRTPEEKAQLQEMCEEIDDYHRCLAELRESKLSPGEWLERKIDTEVEELEKSGKLAPEVSKDAKDELKRFVYDQFSRDIESQTDALNEELDQTVEIAKGGAQ</sequence>
<protein>
    <submittedName>
        <fullName evidence="1">Uncharacterized protein</fullName>
    </submittedName>
</protein>
<dbReference type="AlphaFoldDB" id="A0A9D9DTI9"/>
<reference evidence="1" key="1">
    <citation type="submission" date="2020-10" db="EMBL/GenBank/DDBJ databases">
        <authorList>
            <person name="Gilroy R."/>
        </authorList>
    </citation>
    <scope>NUCLEOTIDE SEQUENCE</scope>
    <source>
        <strain evidence="1">2889</strain>
    </source>
</reference>
<dbReference type="Proteomes" id="UP000823612">
    <property type="component" value="Unassembled WGS sequence"/>
</dbReference>
<reference evidence="1" key="2">
    <citation type="journal article" date="2021" name="PeerJ">
        <title>Extensive microbial diversity within the chicken gut microbiome revealed by metagenomics and culture.</title>
        <authorList>
            <person name="Gilroy R."/>
            <person name="Ravi A."/>
            <person name="Getino M."/>
            <person name="Pursley I."/>
            <person name="Horton D.L."/>
            <person name="Alikhan N.F."/>
            <person name="Baker D."/>
            <person name="Gharbi K."/>
            <person name="Hall N."/>
            <person name="Watson M."/>
            <person name="Adriaenssens E.M."/>
            <person name="Foster-Nyarko E."/>
            <person name="Jarju S."/>
            <person name="Secka A."/>
            <person name="Antonio M."/>
            <person name="Oren A."/>
            <person name="Chaudhuri R.R."/>
            <person name="La Ragione R."/>
            <person name="Hildebrand F."/>
            <person name="Pallen M.J."/>
        </authorList>
    </citation>
    <scope>NUCLEOTIDE SEQUENCE</scope>
    <source>
        <strain evidence="1">2889</strain>
    </source>
</reference>
<evidence type="ECO:0000313" key="1">
    <source>
        <dbReference type="EMBL" id="MBO8432942.1"/>
    </source>
</evidence>